<evidence type="ECO:0000313" key="3">
    <source>
        <dbReference type="Proteomes" id="UP000315711"/>
    </source>
</evidence>
<sequence length="51" mass="6171">MMRRVKKEWKKPVLEILDVNMTMKFFEHPKKEKPSKQPGEEKDPIEVIMES</sequence>
<name>A0A562QSK7_9BACI</name>
<feature type="compositionally biased region" description="Basic and acidic residues" evidence="1">
    <location>
        <begin position="28"/>
        <end position="45"/>
    </location>
</feature>
<comment type="caution">
    <text evidence="2">The sequence shown here is derived from an EMBL/GenBank/DDBJ whole genome shotgun (WGS) entry which is preliminary data.</text>
</comment>
<dbReference type="Proteomes" id="UP000315711">
    <property type="component" value="Unassembled WGS sequence"/>
</dbReference>
<reference evidence="2 3" key="1">
    <citation type="journal article" date="2015" name="Stand. Genomic Sci.">
        <title>Genomic Encyclopedia of Bacterial and Archaeal Type Strains, Phase III: the genomes of soil and plant-associated and newly described type strains.</title>
        <authorList>
            <person name="Whitman W.B."/>
            <person name="Woyke T."/>
            <person name="Klenk H.P."/>
            <person name="Zhou Y."/>
            <person name="Lilburn T.G."/>
            <person name="Beck B.J."/>
            <person name="De Vos P."/>
            <person name="Vandamme P."/>
            <person name="Eisen J.A."/>
            <person name="Garrity G."/>
            <person name="Hugenholtz P."/>
            <person name="Kyrpides N.C."/>
        </authorList>
    </citation>
    <scope>NUCLEOTIDE SEQUENCE [LARGE SCALE GENOMIC DNA]</scope>
    <source>
        <strain evidence="2 3">CGMCC 1.10116</strain>
    </source>
</reference>
<dbReference type="EMBL" id="VLKZ01000001">
    <property type="protein sequence ID" value="TWI59677.1"/>
    <property type="molecule type" value="Genomic_DNA"/>
</dbReference>
<evidence type="ECO:0000256" key="1">
    <source>
        <dbReference type="SAM" id="MobiDB-lite"/>
    </source>
</evidence>
<keyword evidence="3" id="KW-1185">Reference proteome</keyword>
<gene>
    <name evidence="2" type="ORF">IQ10_00097</name>
</gene>
<evidence type="ECO:0008006" key="4">
    <source>
        <dbReference type="Google" id="ProtNLM"/>
    </source>
</evidence>
<dbReference type="AlphaFoldDB" id="A0A562QSK7"/>
<feature type="region of interest" description="Disordered" evidence="1">
    <location>
        <begin position="28"/>
        <end position="51"/>
    </location>
</feature>
<organism evidence="2 3">
    <name type="scientific">Halalkalibacter nanhaiisediminis</name>
    <dbReference type="NCBI Taxonomy" id="688079"/>
    <lineage>
        <taxon>Bacteria</taxon>
        <taxon>Bacillati</taxon>
        <taxon>Bacillota</taxon>
        <taxon>Bacilli</taxon>
        <taxon>Bacillales</taxon>
        <taxon>Bacillaceae</taxon>
        <taxon>Halalkalibacter</taxon>
    </lineage>
</organism>
<evidence type="ECO:0000313" key="2">
    <source>
        <dbReference type="EMBL" id="TWI59677.1"/>
    </source>
</evidence>
<dbReference type="InterPro" id="IPR049825">
    <property type="entry name" value="Lasso_PadeA-like"/>
</dbReference>
<proteinExistence type="predicted"/>
<accession>A0A562QSK7</accession>
<protein>
    <recommendedName>
        <fullName evidence="4">Paeninodin family lasso peptide</fullName>
    </recommendedName>
</protein>
<dbReference type="NCBIfam" id="NF033524">
    <property type="entry name" value="lasso_PadeA_fam"/>
    <property type="match status" value="1"/>
</dbReference>